<dbReference type="InterPro" id="IPR013525">
    <property type="entry name" value="ABC2_TM"/>
</dbReference>
<evidence type="ECO:0000256" key="2">
    <source>
        <dbReference type="ARBA" id="ARBA00007783"/>
    </source>
</evidence>
<keyword evidence="3" id="KW-0813">Transport</keyword>
<dbReference type="Gene3D" id="3.40.1710.10">
    <property type="entry name" value="abc type-2 transporter like domain"/>
    <property type="match status" value="1"/>
</dbReference>
<evidence type="ECO:0000256" key="4">
    <source>
        <dbReference type="ARBA" id="ARBA00022475"/>
    </source>
</evidence>
<dbReference type="InterPro" id="IPR051449">
    <property type="entry name" value="ABC-2_transporter_component"/>
</dbReference>
<evidence type="ECO:0000313" key="11">
    <source>
        <dbReference type="Proteomes" id="UP000189339"/>
    </source>
</evidence>
<sequence length="377" mass="41140">MTTRKRNAIASIWHLGVKELRSLWRDKVLLVFVAVAFSLMVYAAGSAGSLELNNAPIAVVDQDQTVLSGRLINAFQPPWFQTPALIGFEQVDELLDKGLYTFALVIPDGFERDIREGRVTDLQLNIDATRMTQAFIGANYIQSYVTTEVAEFLEPGSSASTLPINLVTRVSFNPNLDGTWFGGVMELITEITLISIILSGAALIREREHGTIEHLMVMPLRPFEIMAAKVWANGLVVMLAATLSVTLVIRYGLQVPIRGSVLLFLSGALIHLFSTTAIGILIGTVARTMPQFGLLLILTILPLQLLSGGITPRESMPELVQDLMLAAPTTHFVSMAQAILYRGAGLEVVWPQMLALAAIGTVFFGAALALFRRHLSV</sequence>
<dbReference type="AlphaFoldDB" id="A0A1V2DUY0"/>
<dbReference type="Pfam" id="PF12698">
    <property type="entry name" value="ABC2_membrane_3"/>
    <property type="match status" value="1"/>
</dbReference>
<name>A0A1V2DUY0_9GAMM</name>
<dbReference type="GO" id="GO:0005886">
    <property type="term" value="C:plasma membrane"/>
    <property type="evidence" value="ECO:0007669"/>
    <property type="project" value="UniProtKB-SubCell"/>
</dbReference>
<feature type="transmembrane region" description="Helical" evidence="8">
    <location>
        <begin position="261"/>
        <end position="286"/>
    </location>
</feature>
<keyword evidence="11" id="KW-1185">Reference proteome</keyword>
<evidence type="ECO:0000256" key="5">
    <source>
        <dbReference type="ARBA" id="ARBA00022692"/>
    </source>
</evidence>
<protein>
    <submittedName>
        <fullName evidence="10">ABC transporter permease</fullName>
    </submittedName>
</protein>
<keyword evidence="6 8" id="KW-1133">Transmembrane helix</keyword>
<proteinExistence type="inferred from homology"/>
<keyword evidence="5 8" id="KW-0812">Transmembrane</keyword>
<evidence type="ECO:0000256" key="1">
    <source>
        <dbReference type="ARBA" id="ARBA00004651"/>
    </source>
</evidence>
<comment type="caution">
    <text evidence="10">The sequence shown here is derived from an EMBL/GenBank/DDBJ whole genome shotgun (WGS) entry which is preliminary data.</text>
</comment>
<organism evidence="10 11">
    <name type="scientific">Marinobacter lutaoensis</name>
    <dbReference type="NCBI Taxonomy" id="135739"/>
    <lineage>
        <taxon>Bacteria</taxon>
        <taxon>Pseudomonadati</taxon>
        <taxon>Pseudomonadota</taxon>
        <taxon>Gammaproteobacteria</taxon>
        <taxon>Pseudomonadales</taxon>
        <taxon>Marinobacteraceae</taxon>
        <taxon>Marinobacter</taxon>
    </lineage>
</organism>
<dbReference type="STRING" id="135739.BTO32_05630"/>
<dbReference type="GO" id="GO:0140359">
    <property type="term" value="F:ABC-type transporter activity"/>
    <property type="evidence" value="ECO:0007669"/>
    <property type="project" value="InterPro"/>
</dbReference>
<keyword evidence="4" id="KW-1003">Cell membrane</keyword>
<dbReference type="OrthoDB" id="9808686at2"/>
<evidence type="ECO:0000256" key="3">
    <source>
        <dbReference type="ARBA" id="ARBA00022448"/>
    </source>
</evidence>
<accession>A0A1V2DUY0</accession>
<dbReference type="RefSeq" id="WP_076723523.1">
    <property type="nucleotide sequence ID" value="NZ_MSCW01000004.1"/>
</dbReference>
<comment type="similarity">
    <text evidence="2">Belongs to the ABC-2 integral membrane protein family.</text>
</comment>
<dbReference type="PANTHER" id="PTHR30294:SF47">
    <property type="entry name" value="INNER MEMBRANE TRANSPORT PERMEASE YHHJ"/>
    <property type="match status" value="1"/>
</dbReference>
<dbReference type="EMBL" id="MSCW01000004">
    <property type="protein sequence ID" value="ONF44462.1"/>
    <property type="molecule type" value="Genomic_DNA"/>
</dbReference>
<evidence type="ECO:0000256" key="8">
    <source>
        <dbReference type="SAM" id="Phobius"/>
    </source>
</evidence>
<feature type="transmembrane region" description="Helical" evidence="8">
    <location>
        <begin position="230"/>
        <end position="249"/>
    </location>
</feature>
<evidence type="ECO:0000256" key="7">
    <source>
        <dbReference type="ARBA" id="ARBA00023136"/>
    </source>
</evidence>
<evidence type="ECO:0000259" key="9">
    <source>
        <dbReference type="PROSITE" id="PS51012"/>
    </source>
</evidence>
<dbReference type="PROSITE" id="PS51012">
    <property type="entry name" value="ABC_TM2"/>
    <property type="match status" value="1"/>
</dbReference>
<evidence type="ECO:0000256" key="6">
    <source>
        <dbReference type="ARBA" id="ARBA00022989"/>
    </source>
</evidence>
<dbReference type="Proteomes" id="UP000189339">
    <property type="component" value="Unassembled WGS sequence"/>
</dbReference>
<feature type="domain" description="ABC transmembrane type-2" evidence="9">
    <location>
        <begin position="146"/>
        <end position="374"/>
    </location>
</feature>
<dbReference type="InterPro" id="IPR047817">
    <property type="entry name" value="ABC2_TM_bact-type"/>
</dbReference>
<dbReference type="PANTHER" id="PTHR30294">
    <property type="entry name" value="MEMBRANE COMPONENT OF ABC TRANSPORTER YHHJ-RELATED"/>
    <property type="match status" value="1"/>
</dbReference>
<gene>
    <name evidence="10" type="ORF">BTO32_05630</name>
</gene>
<feature type="transmembrane region" description="Helical" evidence="8">
    <location>
        <begin position="292"/>
        <end position="311"/>
    </location>
</feature>
<keyword evidence="7 8" id="KW-0472">Membrane</keyword>
<evidence type="ECO:0000313" key="10">
    <source>
        <dbReference type="EMBL" id="ONF44462.1"/>
    </source>
</evidence>
<comment type="subcellular location">
    <subcellularLocation>
        <location evidence="1">Cell membrane</location>
        <topology evidence="1">Multi-pass membrane protein</topology>
    </subcellularLocation>
</comment>
<feature type="transmembrane region" description="Helical" evidence="8">
    <location>
        <begin position="353"/>
        <end position="371"/>
    </location>
</feature>
<reference evidence="10 11" key="1">
    <citation type="submission" date="2016-12" db="EMBL/GenBank/DDBJ databases">
        <title>Marinobacter lutaoensis whole genome sequencing.</title>
        <authorList>
            <person name="Verma A."/>
            <person name="Krishnamurthi S."/>
        </authorList>
    </citation>
    <scope>NUCLEOTIDE SEQUENCE [LARGE SCALE GENOMIC DNA]</scope>
    <source>
        <strain evidence="10 11">T5054</strain>
    </source>
</reference>